<feature type="region of interest" description="Disordered" evidence="7">
    <location>
        <begin position="1571"/>
        <end position="1594"/>
    </location>
</feature>
<feature type="compositionally biased region" description="Basic and acidic residues" evidence="7">
    <location>
        <begin position="1453"/>
        <end position="1464"/>
    </location>
</feature>
<feature type="domain" description="Reverse transcriptase" evidence="8">
    <location>
        <begin position="265"/>
        <end position="421"/>
    </location>
</feature>
<dbReference type="GO" id="GO:0004519">
    <property type="term" value="F:endonuclease activity"/>
    <property type="evidence" value="ECO:0007669"/>
    <property type="project" value="UniProtKB-KW"/>
</dbReference>
<dbReference type="InterPro" id="IPR041373">
    <property type="entry name" value="RT_RNaseH"/>
</dbReference>
<evidence type="ECO:0000256" key="1">
    <source>
        <dbReference type="ARBA" id="ARBA00022679"/>
    </source>
</evidence>
<evidence type="ECO:0000256" key="4">
    <source>
        <dbReference type="ARBA" id="ARBA00022759"/>
    </source>
</evidence>
<sequence>MVKRVAVVAAEWGAGCGVEGGGDVVVVLEAVAACGGEWHRGSYRSGDKNRFWFWPEDSPKNFSAGGGGGWSDFLLHEEADALIAIDDKPISPEIDATYYDLEGDILILEALLNSDPSPPLPNQRDFFLEIHKDLKVIEPKENKSSNNEPPEVEFKELPPHLEYAFLGDNNKWPVIISKDLSVDEKTVLIKILLEEDYEPKVQSHRRVNPKIHDVIKKEVEKLLDAGLIYPISDKPWVSLVHCVPKKGGMTVVTNDENELVPTRLVTGWRVCIDYQKLNEATRKDHFPLPFMDQMLERLAGNEYYCFVDGFSGYFQIPINPKDQEKTTFTCPYGTFAYKRMPFGLCNAPCTFQRCVMAIFYDMIKQTMEVFMDDFLLFGDSFSSCLTNLEKMLKRCEDTKLALNWEKSHFMVKEGVVLGHKISKKVIEVDKAKIDVISKLPHPTTVKGIRSFLRHAEKLTEAPILIAPNWDQPFELMYDASDFAIGAVLGQRIKKHFRPIHNASKTMPEAESNYTTTEKEMLAVIYAFEKLRSYLIMNKSIVYTDHSALKYLFAKKDAKARLLQWILLLQEFDFIVIDTKGAENYATDHLSRLENPYENVVDPKEINEFFPLETISKLAHHDQSTPWFSDFANYNERKFIIKGIRNSLEELFTQQEEIELETTQTVRIKGLHEVTIAQFIVNGDAPTSITSVSGGVEAAIPPKTTKQKIAMRNGLKAKSTLLLVIPDENLLKFHGIKDAKTLWEAIKTRFGGNKESKKMQKTILKQQYENFAALRSEGLDKTYDRFQKLISQLEIHGEVISQEDVYEAEIKGQSNLSSNSQNGQAFKSTYADDVMFSFFANQSNSLQLDNEDLKQIDTDDLEEMDLKWNLEPRETPIAKRGNYKEFISYQPFYLIGTKGAVDLIRWFERIESVFSRINFDEENRVTFATGTLTDDALSWWNAYAQPIGIEQANKITWTELKRLLTNKNVTASKPQTLEEAINIAQRLMDQIIKHNSTQDTNDHKRKFDDKNTTDNNNHSSNRNNNNYQDNHNNNNRNNDHRQQQNRKQETIKTYVATNGYNGNRPLCERLAAAAIFIKMGVLQIGTRAMVIENKSSNHPIIVPSDFNIEDAFSSTNYLLVFPDYFPTIPRKNSLNSSNDLTKYLLDILIFSPLHDDPYMEAMQAYNAISLPQVIIALPAVLPPSLRLSQSPISDSQDFFPFEEISPKDIETSISPSSSVGSSSPIRSTISPLDYPFDESIFAELDNSLWITPRPLGEQAVPEEPNKMPPNRTSTSKTPAITLATIQRLISDGIVAALETQAINTNDTNRNLEPRETPVAKKRKLQIVHKLSTFLLQCNCAEENRVTFATGTLIDDAFSWWNAYAQPIGIEQANKITLTELKRLLTNKRFQELTILCTNMVPNTEKLMEAFIDGLPRSIEGNVIASKPQTLEEAINIAQRLMDQIIKHNSTQDTNDQKRKFDDKNITDNNNHSSNCNNNNYEDNRNNNNRNNDHHQQQNRKQETFKTYVATNGYSGNRLLCERCTLHHIGPCTIKCQNCNKVVVLPPSLVLSQSPISDSHYFFPSEEISPKVTETSVSPSSSVGSSSPIRMPPKITSTSETSAITLATIQRLITNGIAAALETQAINTNDTNRNLEPRETPVAKRGNYKDNCVEENRVTFATGTLTDDVLSWWNAYAHPIGIEQANKITWTELKSLLTNKYCPRTGIKKMEDKFYNLIIKGNDLKTYTRRFQELTILCPNMVPNTEKLMEAFIGGLPRRIKGNITASKP</sequence>
<dbReference type="InterPro" id="IPR043128">
    <property type="entry name" value="Rev_trsase/Diguanyl_cyclase"/>
</dbReference>
<keyword evidence="3" id="KW-0540">Nuclease</keyword>
<dbReference type="Pfam" id="PF03732">
    <property type="entry name" value="Retrotrans_gag"/>
    <property type="match status" value="1"/>
</dbReference>
<proteinExistence type="predicted"/>
<dbReference type="Gene3D" id="3.10.20.370">
    <property type="match status" value="1"/>
</dbReference>
<dbReference type="Pfam" id="PF14223">
    <property type="entry name" value="Retrotran_gag_2"/>
    <property type="match status" value="1"/>
</dbReference>
<feature type="domain" description="Reverse transcriptase RNase H-like" evidence="10">
    <location>
        <begin position="469"/>
        <end position="571"/>
    </location>
</feature>
<dbReference type="SUPFAM" id="SSF56672">
    <property type="entry name" value="DNA/RNA polymerases"/>
    <property type="match status" value="1"/>
</dbReference>
<feature type="compositionally biased region" description="Basic and acidic residues" evidence="7">
    <location>
        <begin position="1489"/>
        <end position="1499"/>
    </location>
</feature>
<evidence type="ECO:0000259" key="10">
    <source>
        <dbReference type="Pfam" id="PF17917"/>
    </source>
</evidence>
<evidence type="ECO:0000256" key="5">
    <source>
        <dbReference type="ARBA" id="ARBA00022801"/>
    </source>
</evidence>
<dbReference type="GO" id="GO:0003964">
    <property type="term" value="F:RNA-directed DNA polymerase activity"/>
    <property type="evidence" value="ECO:0007669"/>
    <property type="project" value="UniProtKB-KW"/>
</dbReference>
<evidence type="ECO:0000259" key="8">
    <source>
        <dbReference type="Pfam" id="PF00078"/>
    </source>
</evidence>
<keyword evidence="6 11" id="KW-0695">RNA-directed DNA polymerase</keyword>
<dbReference type="InterPro" id="IPR043502">
    <property type="entry name" value="DNA/RNA_pol_sf"/>
</dbReference>
<dbReference type="PANTHER" id="PTHR37984:SF5">
    <property type="entry name" value="PROTEIN NYNRIN-LIKE"/>
    <property type="match status" value="1"/>
</dbReference>
<evidence type="ECO:0000259" key="9">
    <source>
        <dbReference type="Pfam" id="PF03732"/>
    </source>
</evidence>
<feature type="compositionally biased region" description="Basic and acidic residues" evidence="7">
    <location>
        <begin position="1036"/>
        <end position="1046"/>
    </location>
</feature>
<evidence type="ECO:0000256" key="2">
    <source>
        <dbReference type="ARBA" id="ARBA00022695"/>
    </source>
</evidence>
<dbReference type="InterPro" id="IPR000477">
    <property type="entry name" value="RT_dom"/>
</dbReference>
<evidence type="ECO:0000256" key="6">
    <source>
        <dbReference type="ARBA" id="ARBA00022918"/>
    </source>
</evidence>
<feature type="domain" description="Retrotransposon gag" evidence="9">
    <location>
        <begin position="1658"/>
        <end position="1755"/>
    </location>
</feature>
<keyword evidence="1" id="KW-0808">Transferase</keyword>
<protein>
    <submittedName>
        <fullName evidence="11">Reverse transcriptase domain-containing protein</fullName>
    </submittedName>
</protein>
<feature type="compositionally biased region" description="Low complexity" evidence="7">
    <location>
        <begin position="1574"/>
        <end position="1586"/>
    </location>
</feature>
<reference evidence="11" key="1">
    <citation type="journal article" date="2019" name="Sci. Rep.">
        <title>Draft genome of Tanacetum cinerariifolium, the natural source of mosquito coil.</title>
        <authorList>
            <person name="Yamashiro T."/>
            <person name="Shiraishi A."/>
            <person name="Satake H."/>
            <person name="Nakayama K."/>
        </authorList>
    </citation>
    <scope>NUCLEOTIDE SEQUENCE</scope>
</reference>
<keyword evidence="4" id="KW-0255">Endonuclease</keyword>
<feature type="compositionally biased region" description="Basic and acidic residues" evidence="7">
    <location>
        <begin position="999"/>
        <end position="1011"/>
    </location>
</feature>
<dbReference type="Pfam" id="PF00078">
    <property type="entry name" value="RVT_1"/>
    <property type="match status" value="1"/>
</dbReference>
<keyword evidence="2" id="KW-0548">Nucleotidyltransferase</keyword>
<dbReference type="PANTHER" id="PTHR37984">
    <property type="entry name" value="PROTEIN CBG26694"/>
    <property type="match status" value="1"/>
</dbReference>
<dbReference type="GO" id="GO:0016787">
    <property type="term" value="F:hydrolase activity"/>
    <property type="evidence" value="ECO:0007669"/>
    <property type="project" value="UniProtKB-KW"/>
</dbReference>
<name>A0A6L2N8L5_TANCI</name>
<feature type="compositionally biased region" description="Low complexity" evidence="7">
    <location>
        <begin position="1466"/>
        <end position="1488"/>
    </location>
</feature>
<evidence type="ECO:0000313" key="11">
    <source>
        <dbReference type="EMBL" id="GEU80874.1"/>
    </source>
</evidence>
<keyword evidence="5" id="KW-0378">Hydrolase</keyword>
<evidence type="ECO:0000256" key="7">
    <source>
        <dbReference type="SAM" id="MobiDB-lite"/>
    </source>
</evidence>
<dbReference type="InterPro" id="IPR050951">
    <property type="entry name" value="Retrovirus_Pol_polyprotein"/>
</dbReference>
<dbReference type="Gene3D" id="3.30.70.270">
    <property type="match status" value="1"/>
</dbReference>
<accession>A0A6L2N8L5</accession>
<feature type="region of interest" description="Disordered" evidence="7">
    <location>
        <begin position="1447"/>
        <end position="1499"/>
    </location>
</feature>
<dbReference type="Pfam" id="PF17917">
    <property type="entry name" value="RT_RNaseH"/>
    <property type="match status" value="1"/>
</dbReference>
<comment type="caution">
    <text evidence="11">The sequence shown here is derived from an EMBL/GenBank/DDBJ whole genome shotgun (WGS) entry which is preliminary data.</text>
</comment>
<feature type="compositionally biased region" description="Low complexity" evidence="7">
    <location>
        <begin position="1013"/>
        <end position="1035"/>
    </location>
</feature>
<dbReference type="Gene3D" id="3.10.10.10">
    <property type="entry name" value="HIV Type 1 Reverse Transcriptase, subunit A, domain 1"/>
    <property type="match status" value="1"/>
</dbReference>
<dbReference type="CDD" id="cd09274">
    <property type="entry name" value="RNase_HI_RT_Ty3"/>
    <property type="match status" value="1"/>
</dbReference>
<gene>
    <name evidence="11" type="ORF">Tci_052852</name>
</gene>
<organism evidence="11">
    <name type="scientific">Tanacetum cinerariifolium</name>
    <name type="common">Dalmatian daisy</name>
    <name type="synonym">Chrysanthemum cinerariifolium</name>
    <dbReference type="NCBI Taxonomy" id="118510"/>
    <lineage>
        <taxon>Eukaryota</taxon>
        <taxon>Viridiplantae</taxon>
        <taxon>Streptophyta</taxon>
        <taxon>Embryophyta</taxon>
        <taxon>Tracheophyta</taxon>
        <taxon>Spermatophyta</taxon>
        <taxon>Magnoliopsida</taxon>
        <taxon>eudicotyledons</taxon>
        <taxon>Gunneridae</taxon>
        <taxon>Pentapetalae</taxon>
        <taxon>asterids</taxon>
        <taxon>campanulids</taxon>
        <taxon>Asterales</taxon>
        <taxon>Asteraceae</taxon>
        <taxon>Asteroideae</taxon>
        <taxon>Anthemideae</taxon>
        <taxon>Anthemidinae</taxon>
        <taxon>Tanacetum</taxon>
    </lineage>
</organism>
<dbReference type="InterPro" id="IPR005162">
    <property type="entry name" value="Retrotrans_gag_dom"/>
</dbReference>
<evidence type="ECO:0000256" key="3">
    <source>
        <dbReference type="ARBA" id="ARBA00022722"/>
    </source>
</evidence>
<dbReference type="CDD" id="cd01647">
    <property type="entry name" value="RT_LTR"/>
    <property type="match status" value="1"/>
</dbReference>
<dbReference type="EMBL" id="BKCJ010008162">
    <property type="protein sequence ID" value="GEU80874.1"/>
    <property type="molecule type" value="Genomic_DNA"/>
</dbReference>
<feature type="region of interest" description="Disordered" evidence="7">
    <location>
        <begin position="994"/>
        <end position="1046"/>
    </location>
</feature>